<keyword evidence="1" id="KW-0472">Membrane</keyword>
<sequence length="784" mass="90566">MDRLSITTHLIAIITAFSAFSAFTMPIAIEVLNRVKNRYGSAYYMDSIEHIMGFKVHYLFRELVVTLIALILFSILVSSVNELSLSNRWILFFELLFALVTSVLLIKEFLFIKTVFQATRSDSLVTNHLINKLTIPDTNDSNHAQEVELLIQITCYNIENTTTLTEESIENRLFRIIEESYENQKSLINDNTIKNLLDGLAVALTSARNANNRGAYVALQRNYAEHLILFFDRKIKNYDVFEKYSQEFYEESIKELGSGNYWLMRADFLISVNMWDIQNPQTINFIDRIIRNLIDFAVREKPSLVPSILERYRSFVGYDSYFCSDLHNLLTIFGSYNSDYYEEIQSLIEEHEEKIISAPEAYMDKFILLVKKSTYEALKHSTSIEQYEKIKTTALEYKQEMITEIMKSKGSIASRNTAQYAIRALAKDNLWGDMVECFESFSPASSKVIRMGFNILPCSLSSIIEQLGKTHGFSPIHSEEFDLSYQRATPILVMYVLYCWRIKNPKKKLRDGVNQMTVSLRLGERTIRNVKKIQSTMHHVQYFSKSFDHSQTFCRHFNINHEVKDFHKATILIFDEIEKYLGTQLKDIIATQPLSDDKKNRYMDSVAAYPENGLRRMPLLDCVSLTSSKQDPILYSMRPEGRAVFLDNNDVSYSFNGRGVIEKIHNDLAIKKITKNGNPLEELKLSDCNENKILIITNKDWEVWSSEKSRTDLNRVNKHLVFTGTALGSYFTYDTKALLPLATLYSPTGKGKGSLLEHLRNAFEFDFRDENGKVAIQAKAHVYY</sequence>
<dbReference type="Proteomes" id="UP000095059">
    <property type="component" value="Unassembled WGS sequence"/>
</dbReference>
<comment type="caution">
    <text evidence="2">The sequence shown here is derived from an EMBL/GenBank/DDBJ whole genome shotgun (WGS) entry which is preliminary data.</text>
</comment>
<protein>
    <submittedName>
        <fullName evidence="2">Uncharacterized protein</fullName>
    </submittedName>
</protein>
<organism evidence="2 3">
    <name type="scientific">Aliivibrio logei 5S-186</name>
    <dbReference type="NCBI Taxonomy" id="626086"/>
    <lineage>
        <taxon>Bacteria</taxon>
        <taxon>Pseudomonadati</taxon>
        <taxon>Pseudomonadota</taxon>
        <taxon>Gammaproteobacteria</taxon>
        <taxon>Vibrionales</taxon>
        <taxon>Vibrionaceae</taxon>
        <taxon>Aliivibrio</taxon>
    </lineage>
</organism>
<gene>
    <name evidence="2" type="ORF">A1Q5_17835</name>
</gene>
<dbReference type="EMBL" id="AJYJ02000044">
    <property type="protein sequence ID" value="OEF19475.1"/>
    <property type="molecule type" value="Genomic_DNA"/>
</dbReference>
<feature type="transmembrane region" description="Helical" evidence="1">
    <location>
        <begin position="58"/>
        <end position="77"/>
    </location>
</feature>
<evidence type="ECO:0000313" key="2">
    <source>
        <dbReference type="EMBL" id="OEF19475.1"/>
    </source>
</evidence>
<reference evidence="2 3" key="1">
    <citation type="journal article" date="2012" name="Science">
        <title>Ecological populations of bacteria act as socially cohesive units of antibiotic production and resistance.</title>
        <authorList>
            <person name="Cordero O.X."/>
            <person name="Wildschutte H."/>
            <person name="Kirkup B."/>
            <person name="Proehl S."/>
            <person name="Ngo L."/>
            <person name="Hussain F."/>
            <person name="Le Roux F."/>
            <person name="Mincer T."/>
            <person name="Polz M.F."/>
        </authorList>
    </citation>
    <scope>NUCLEOTIDE SEQUENCE [LARGE SCALE GENOMIC DNA]</scope>
    <source>
        <strain evidence="2 3">5S-186</strain>
    </source>
</reference>
<keyword evidence="3" id="KW-1185">Reference proteome</keyword>
<evidence type="ECO:0000313" key="3">
    <source>
        <dbReference type="Proteomes" id="UP000095059"/>
    </source>
</evidence>
<feature type="transmembrane region" description="Helical" evidence="1">
    <location>
        <begin position="6"/>
        <end position="29"/>
    </location>
</feature>
<accession>A0ABX3AXM3</accession>
<evidence type="ECO:0000256" key="1">
    <source>
        <dbReference type="SAM" id="Phobius"/>
    </source>
</evidence>
<feature type="transmembrane region" description="Helical" evidence="1">
    <location>
        <begin position="89"/>
        <end position="110"/>
    </location>
</feature>
<name>A0ABX3AXM3_ALILO</name>
<keyword evidence="1" id="KW-0812">Transmembrane</keyword>
<dbReference type="RefSeq" id="WP_017020528.1">
    <property type="nucleotide sequence ID" value="NZ_AJYJ02000044.1"/>
</dbReference>
<keyword evidence="1" id="KW-1133">Transmembrane helix</keyword>
<proteinExistence type="predicted"/>